<gene>
    <name evidence="1" type="ORF">CCU68_31920</name>
</gene>
<sequence>MVYERFPVVIDDKPFSTAFQTQDAFASGWKSVLEKAYGRTHAVCRCPGKGDRKLAIKRRDETDGFHLARFAGTGPDHANECRYYAPAPESPRLGKFSLDPANQ</sequence>
<evidence type="ECO:0000313" key="2">
    <source>
        <dbReference type="Proteomes" id="UP000236232"/>
    </source>
</evidence>
<organism evidence="1 2">
    <name type="scientific">Pseudomonas gingeri NCPPB 3146 = LMG 5327</name>
    <dbReference type="NCBI Taxonomy" id="707248"/>
    <lineage>
        <taxon>Bacteria</taxon>
        <taxon>Pseudomonadati</taxon>
        <taxon>Pseudomonadota</taxon>
        <taxon>Gammaproteobacteria</taxon>
        <taxon>Pseudomonadales</taxon>
        <taxon>Pseudomonadaceae</taxon>
        <taxon>Pseudomonas</taxon>
    </lineage>
</organism>
<dbReference type="Proteomes" id="UP000236232">
    <property type="component" value="Unassembled WGS sequence"/>
</dbReference>
<protein>
    <submittedName>
        <fullName evidence="1">Uncharacterized protein</fullName>
    </submittedName>
</protein>
<comment type="caution">
    <text evidence="1">The sequence shown here is derived from an EMBL/GenBank/DDBJ whole genome shotgun (WGS) entry which is preliminary data.</text>
</comment>
<dbReference type="Pfam" id="PF06666">
    <property type="entry name" value="DUF1173"/>
    <property type="match status" value="1"/>
</dbReference>
<name>A0ABX4XTX5_9PSED</name>
<accession>A0ABX4XTX5</accession>
<proteinExistence type="predicted"/>
<dbReference type="EMBL" id="POWE01000178">
    <property type="protein sequence ID" value="PNQ88468.1"/>
    <property type="molecule type" value="Genomic_DNA"/>
</dbReference>
<evidence type="ECO:0000313" key="1">
    <source>
        <dbReference type="EMBL" id="PNQ88468.1"/>
    </source>
</evidence>
<dbReference type="InterPro" id="IPR009553">
    <property type="entry name" value="DUF1173"/>
</dbReference>
<keyword evidence="2" id="KW-1185">Reference proteome</keyword>
<reference evidence="1 2" key="1">
    <citation type="submission" date="2018-01" db="EMBL/GenBank/DDBJ databases">
        <title>Draft Genome Sequence of Pseudomonas gingeri NCPPB 3146 (LMG 5327), a White Line Reaction Producer.</title>
        <authorList>
            <person name="Rokni-Zadeh H."/>
            <person name="Bahrami T."/>
            <person name="Zarvandi S."/>
            <person name="Changi-Ashtiani M."/>
            <person name="De Mot R."/>
        </authorList>
    </citation>
    <scope>NUCLEOTIDE SEQUENCE [LARGE SCALE GENOMIC DNA]</scope>
    <source>
        <strain evidence="2">NCPPB 3146 \ LMG 5327</strain>
    </source>
</reference>